<evidence type="ECO:0000256" key="1">
    <source>
        <dbReference type="SAM" id="MobiDB-lite"/>
    </source>
</evidence>
<accession>A0A6J4R7K3</accession>
<feature type="region of interest" description="Disordered" evidence="1">
    <location>
        <begin position="142"/>
        <end position="252"/>
    </location>
</feature>
<sequence>LGPLPRRLRADHGPGLPRARRGGLVGAAARVPLHVPRLAHRLRAGGRRALVCGRRGRRRRRGRPGRHHGPGLHRARRRRRHGRDARRHGDVGRAGGARAHARHEPARGELGPLRAELLRGVRAAGARAGAQAVRAPRARAVARRGGAPAARVGRAVPERLERGPLARARDRRPHREQGERRDPLHGAVQPRPRRARALHGRGRHAAAARARGRAPPHARRDARAGAQDPALRVRAPRRAGEPHGDGARVRRRVGARALRVRGHVRAGVGARARDRGAHDRAHPRDRPPERARRLPRDAGGRAARGV</sequence>
<dbReference type="AlphaFoldDB" id="A0A6J4R7K3"/>
<feature type="non-terminal residue" evidence="2">
    <location>
        <position position="306"/>
    </location>
</feature>
<feature type="non-terminal residue" evidence="2">
    <location>
        <position position="1"/>
    </location>
</feature>
<gene>
    <name evidence="2" type="ORF">AVDCRST_MAG38-808</name>
</gene>
<proteinExistence type="predicted"/>
<dbReference type="EMBL" id="CADCVJ010000050">
    <property type="protein sequence ID" value="CAA9466340.1"/>
    <property type="molecule type" value="Genomic_DNA"/>
</dbReference>
<reference evidence="2" key="1">
    <citation type="submission" date="2020-02" db="EMBL/GenBank/DDBJ databases">
        <authorList>
            <person name="Meier V. D."/>
        </authorList>
    </citation>
    <scope>NUCLEOTIDE SEQUENCE</scope>
    <source>
        <strain evidence="2">AVDCRST_MAG38</strain>
    </source>
</reference>
<feature type="compositionally biased region" description="Basic and acidic residues" evidence="1">
    <location>
        <begin position="238"/>
        <end position="248"/>
    </location>
</feature>
<feature type="region of interest" description="Disordered" evidence="1">
    <location>
        <begin position="1"/>
        <end position="21"/>
    </location>
</feature>
<feature type="compositionally biased region" description="Low complexity" evidence="1">
    <location>
        <begin position="143"/>
        <end position="155"/>
    </location>
</feature>
<feature type="compositionally biased region" description="Basic residues" evidence="1">
    <location>
        <begin position="54"/>
        <end position="86"/>
    </location>
</feature>
<feature type="compositionally biased region" description="Basic and acidic residues" evidence="1">
    <location>
        <begin position="156"/>
        <end position="184"/>
    </location>
</feature>
<organism evidence="2">
    <name type="scientific">uncultured Solirubrobacteraceae bacterium</name>
    <dbReference type="NCBI Taxonomy" id="1162706"/>
    <lineage>
        <taxon>Bacteria</taxon>
        <taxon>Bacillati</taxon>
        <taxon>Actinomycetota</taxon>
        <taxon>Thermoleophilia</taxon>
        <taxon>Solirubrobacterales</taxon>
        <taxon>Solirubrobacteraceae</taxon>
        <taxon>environmental samples</taxon>
    </lineage>
</organism>
<name>A0A6J4R7K3_9ACTN</name>
<feature type="region of interest" description="Disordered" evidence="1">
    <location>
        <begin position="49"/>
        <end position="111"/>
    </location>
</feature>
<feature type="compositionally biased region" description="Basic residues" evidence="1">
    <location>
        <begin position="191"/>
        <end position="217"/>
    </location>
</feature>
<feature type="compositionally biased region" description="Basic and acidic residues" evidence="1">
    <location>
        <begin position="271"/>
        <end position="299"/>
    </location>
</feature>
<evidence type="ECO:0000313" key="2">
    <source>
        <dbReference type="EMBL" id="CAA9466340.1"/>
    </source>
</evidence>
<feature type="region of interest" description="Disordered" evidence="1">
    <location>
        <begin position="265"/>
        <end position="306"/>
    </location>
</feature>
<protein>
    <submittedName>
        <fullName evidence="2">ABC transporter, fused permease protein</fullName>
    </submittedName>
</protein>